<feature type="transmembrane region" description="Helical" evidence="1">
    <location>
        <begin position="155"/>
        <end position="178"/>
    </location>
</feature>
<evidence type="ECO:0000256" key="1">
    <source>
        <dbReference type="SAM" id="Phobius"/>
    </source>
</evidence>
<keyword evidence="1" id="KW-0812">Transmembrane</keyword>
<feature type="transmembrane region" description="Helical" evidence="1">
    <location>
        <begin position="320"/>
        <end position="347"/>
    </location>
</feature>
<name>A0A9Q3X4C9_PSESX</name>
<keyword evidence="1" id="KW-1133">Transmembrane helix</keyword>
<comment type="caution">
    <text evidence="2">The sequence shown here is derived from an EMBL/GenBank/DDBJ whole genome shotgun (WGS) entry which is preliminary data.</text>
</comment>
<feature type="transmembrane region" description="Helical" evidence="1">
    <location>
        <begin position="12"/>
        <end position="37"/>
    </location>
</feature>
<reference evidence="2" key="1">
    <citation type="submission" date="2019-11" db="EMBL/GenBank/DDBJ databases">
        <title>Epiphytic Pseudomonas syringae from cherry orchards.</title>
        <authorList>
            <person name="Hulin M.T."/>
        </authorList>
    </citation>
    <scope>NUCLEOTIDE SEQUENCE</scope>
    <source>
        <strain evidence="2">PA-6-9A</strain>
    </source>
</reference>
<gene>
    <name evidence="2" type="ORF">GIW73_08310</name>
</gene>
<proteinExistence type="predicted"/>
<dbReference type="InterPro" id="IPR023298">
    <property type="entry name" value="ATPase_P-typ_TM_dom_sf"/>
</dbReference>
<sequence length="523" mass="57580">MEEFSFNALTALLWANKLITGLVISTLLAAILIQAYWDKVGYFVMRVWHGVPVIGKVARLSKQSLMLDSHGWPKSESELCDAYYSRYEKIGAKNVDFFNKSESYLRTIGERGRRERPFWVFALIFMLIMFEAVGFAYVLVPFINQNLSANDQSWMGWLFAFLLAVASAILAEVTGRAVHKNALISKARHWWENDPQSDRPSQLKELPGIGIKDTDSDKDGKDYNRILARININHTVTPSRGWMITTGIWIAIIAVAAFGIRTMQLKSIETEMVGSPHAFAQQNYESASPFELPADSAAINDQADKQTLTDKMDAIRKASLITFIVLSVIYIAIQITSIWLASIFGFAGVESKTAWEHTHKFSSGEALENWMQSQRVEIASHADHKLSKLQLKLAGRTTTNAQQQAALTSAHNRNFETYLARKQALPTSPQAPAKPVSVPVAAVVADVAAPVAAPVQAPAAVPPVAVPPVAASASLDALRSKDLTAYSEEQLATISRAKGHALDEVLALRAEQQLLKDFDATGA</sequence>
<organism evidence="2 3">
    <name type="scientific">Pseudomonas syringae</name>
    <dbReference type="NCBI Taxonomy" id="317"/>
    <lineage>
        <taxon>Bacteria</taxon>
        <taxon>Pseudomonadati</taxon>
        <taxon>Pseudomonadota</taxon>
        <taxon>Gammaproteobacteria</taxon>
        <taxon>Pseudomonadales</taxon>
        <taxon>Pseudomonadaceae</taxon>
        <taxon>Pseudomonas</taxon>
    </lineage>
</organism>
<dbReference type="AlphaFoldDB" id="A0A9Q3X4C9"/>
<accession>A0A9Q3X4C9</accession>
<protein>
    <submittedName>
        <fullName evidence="2">Uncharacterized protein</fullName>
    </submittedName>
</protein>
<dbReference type="SUPFAM" id="SSF81665">
    <property type="entry name" value="Calcium ATPase, transmembrane domain M"/>
    <property type="match status" value="1"/>
</dbReference>
<feature type="transmembrane region" description="Helical" evidence="1">
    <location>
        <begin position="241"/>
        <end position="260"/>
    </location>
</feature>
<keyword evidence="1" id="KW-0472">Membrane</keyword>
<dbReference type="Proteomes" id="UP000814207">
    <property type="component" value="Unassembled WGS sequence"/>
</dbReference>
<evidence type="ECO:0000313" key="2">
    <source>
        <dbReference type="EMBL" id="MCF5062939.1"/>
    </source>
</evidence>
<dbReference type="EMBL" id="WKEU01000026">
    <property type="protein sequence ID" value="MCF5062939.1"/>
    <property type="molecule type" value="Genomic_DNA"/>
</dbReference>
<evidence type="ECO:0000313" key="3">
    <source>
        <dbReference type="Proteomes" id="UP000814207"/>
    </source>
</evidence>
<feature type="transmembrane region" description="Helical" evidence="1">
    <location>
        <begin position="118"/>
        <end position="143"/>
    </location>
</feature>
<dbReference type="GO" id="GO:0022857">
    <property type="term" value="F:transmembrane transporter activity"/>
    <property type="evidence" value="ECO:0007669"/>
    <property type="project" value="UniProtKB-ARBA"/>
</dbReference>